<organism evidence="2 3">
    <name type="scientific">Actinokineospora iranica</name>
    <dbReference type="NCBI Taxonomy" id="1271860"/>
    <lineage>
        <taxon>Bacteria</taxon>
        <taxon>Bacillati</taxon>
        <taxon>Actinomycetota</taxon>
        <taxon>Actinomycetes</taxon>
        <taxon>Pseudonocardiales</taxon>
        <taxon>Pseudonocardiaceae</taxon>
        <taxon>Actinokineospora</taxon>
    </lineage>
</organism>
<keyword evidence="3" id="KW-1185">Reference proteome</keyword>
<dbReference type="InterPro" id="IPR027417">
    <property type="entry name" value="P-loop_NTPase"/>
</dbReference>
<gene>
    <name evidence="2" type="ORF">SAMN05216174_12526</name>
</gene>
<dbReference type="SUPFAM" id="SSF48452">
    <property type="entry name" value="TPR-like"/>
    <property type="match status" value="2"/>
</dbReference>
<evidence type="ECO:0000313" key="2">
    <source>
        <dbReference type="EMBL" id="SDD96920.1"/>
    </source>
</evidence>
<accession>A0A1G6Z2S6</accession>
<dbReference type="RefSeq" id="WP_091457644.1">
    <property type="nucleotide sequence ID" value="NZ_FMZZ01000025.1"/>
</dbReference>
<evidence type="ECO:0000256" key="1">
    <source>
        <dbReference type="SAM" id="MobiDB-lite"/>
    </source>
</evidence>
<dbReference type="InterPro" id="IPR011990">
    <property type="entry name" value="TPR-like_helical_dom_sf"/>
</dbReference>
<dbReference type="EMBL" id="FMZZ01000025">
    <property type="protein sequence ID" value="SDD96920.1"/>
    <property type="molecule type" value="Genomic_DNA"/>
</dbReference>
<dbReference type="Gene3D" id="1.25.40.10">
    <property type="entry name" value="Tetratricopeptide repeat domain"/>
    <property type="match status" value="3"/>
</dbReference>
<dbReference type="OrthoDB" id="3202170at2"/>
<protein>
    <submittedName>
        <fullName evidence="2">Flp pilus assembly protein TadD, contains TPR repeats</fullName>
    </submittedName>
</protein>
<reference evidence="3" key="1">
    <citation type="submission" date="2016-10" db="EMBL/GenBank/DDBJ databases">
        <authorList>
            <person name="Varghese N."/>
            <person name="Submissions S."/>
        </authorList>
    </citation>
    <scope>NUCLEOTIDE SEQUENCE [LARGE SCALE GENOMIC DNA]</scope>
    <source>
        <strain evidence="3">IBRC-M 10403</strain>
    </source>
</reference>
<feature type="region of interest" description="Disordered" evidence="1">
    <location>
        <begin position="93"/>
        <end position="114"/>
    </location>
</feature>
<dbReference type="STRING" id="1271860.SAMN05216174_12526"/>
<dbReference type="SUPFAM" id="SSF52540">
    <property type="entry name" value="P-loop containing nucleoside triphosphate hydrolases"/>
    <property type="match status" value="1"/>
</dbReference>
<dbReference type="AlphaFoldDB" id="A0A1G6Z2S6"/>
<name>A0A1G6Z2S6_9PSEU</name>
<proteinExistence type="predicted"/>
<evidence type="ECO:0000313" key="3">
    <source>
        <dbReference type="Proteomes" id="UP000199501"/>
    </source>
</evidence>
<sequence length="1194" mass="130665">MARSAWQNLRQGLEGFLAARYRDRDEIARVLHHAEIPVTNRTDLAPLVVWHQIIRSVERVPAQLADLLLVVEYENPDDPLLVAALEAVDELDRAGPEDPAPPAPAERAAPGSGGDRAALLTWLATEWPRTGPCVCLVEGFPGVGKTHLSDQLVARAKDRKFIDVEIPEGQTSFHDLMLAVRQALLRGTDLSVPPGADILQFLRIALREPITIRIDDFQYCMDAHGDPLPELVEFFSTLKPARHQGRVLLLSARALNEEVPWHDKIEVRPLKALDTAEGGRLLTTFLRNLGRADEVPPERLDDVVEWLGGNPRAFKIFTSSLKAAPLDELIGAEPQAWELRHRRTSEALLKRLERELVKRTLLTVSDEGRDALMTLSVHRRSFKREALILADPRGRHEDILRELVDNFLLERRQSWYSLNPVAKEVGFAQISHDQQRARRAHRTAGEYYLRPFRAKSFNAPRNGADFIEVRHHLVLSNQVRALNKIAQDYALDLEKYYKRTSPIPSDPTALTETIVLFTAALSGGSPSPDLHYYLARLLLARDEGEDSVKASEELAAATALPSCVADIWLLHLKVIAELRGVAEIVATVEQAALSVPDTDIVTIAAEAAKLVVAKGGVDEGVALLLRAIETAGAGYDTTGLYGEAARLLAERADADEAISLLRKGIDAAGAEHDARSLYRDAARLLAERGDGDAAISLLRQGIDAAGAERDATGLYREAARLLAERGDGDAAISLLRQGIDAAGAERDATGLYREAARLLAERGDGDAAISLLRKGIDAAGAEHDAAGLHREAARLLRARGDDDEAIAVLRQGAEAAKNDYEATSLYREAARSLAQRGGREEAISLLRQGIAAVTVRAHAVDLHRDAARLLAHGDAAQVDDAVALLRRCIEISDHDHHSVTLLRDIARLLARRDGPDVAVDLLLHGVQDVTESHHAVGAYYDAAEILMEHRRFARATEVLTEAIARHADHPTVAMLYSARAGVLSKQGDFAAAVRFLIGASATLAHQHRERLHTHTMFLAHQLRDPAVSAEVAAMLADSGDELSRVLWETLAMQNQDRWADAARIAGDLRRAHGFNATLAGQEVFSLLCTGEHAEAVEIAANFTHREATAELANWLNATTLIVAGRPDLAHGFLAECLRRELTAAEKDNPLLWVQIWKVVPPGIQPHPAFYFPRLPRVLTGLDTDLVISAPPPAA</sequence>
<dbReference type="Proteomes" id="UP000199501">
    <property type="component" value="Unassembled WGS sequence"/>
</dbReference>